<sequence>MKKDLNILETAMLMQVGVELVEYFMKYCPKRGESTTLPYYLKSEDLYFERDKVISFMNYLNKPWPRSPKGQRPYIPDRIKEDIKRESFYACAICGDMNHGEIAHIEPVSVYPNNSPYNLIYLCPNHHTQYDYGYKLSTNITIEEVKQVKSIKQSARKRILRYEANATMKLTQLINIIHEVKDKMEEESNSTLQQVYLTESKQLLKDISSITKEALQQARKDQEAAPIDKFINEKAPYISDIIGTLEQSDSKVHTEKIINEILEQSEEIIIDLDEEECPHCYGKGIRGLNGKICTYCDSVGYVTREKKGNYDPTKFNEADCPHCYGKGITGFVGDLCIYCEGDQVVILEKAENYNFEELGIDFCPACEGNGFLGINGTLCTFCGGSLFLPKEIVKQFDIKKDLRKPCPHCNGRGTTGLNNKICIFCKGDSLITPEKAASYDVNNIDEVECPHCNGNGTQGINGVLCGYCNGDQKITAEELNNYDRESIDEVECPRCNGRGLVGYNGTVCPLCKGDQIVSILIATTFNEKYKQKYER</sequence>
<dbReference type="EMBL" id="MACH01000054">
    <property type="protein sequence ID" value="OJE49139.1"/>
    <property type="molecule type" value="Genomic_DNA"/>
</dbReference>
<proteinExistence type="predicted"/>
<dbReference type="PANTHER" id="PTHR15852:SF54">
    <property type="entry name" value="PROTEIN SSUH2 HOMOLOG"/>
    <property type="match status" value="1"/>
</dbReference>
<dbReference type="AlphaFoldDB" id="A0AA44KXX1"/>
<dbReference type="SUPFAM" id="SSF57938">
    <property type="entry name" value="DnaJ/Hsp40 cysteine-rich domain"/>
    <property type="match status" value="3"/>
</dbReference>
<reference evidence="2 3" key="1">
    <citation type="submission" date="2016-06" db="EMBL/GenBank/DDBJ databases">
        <title>First insights into the genetic diversity and population structure of in the Bacillus cereus group bacteria from diverse marine environments.</title>
        <authorList>
            <person name="Liu Y."/>
            <person name="Lai Q."/>
            <person name="Shao Z."/>
        </authorList>
    </citation>
    <scope>NUCLEOTIDE SEQUENCE [LARGE SCALE GENOMIC DNA]</scope>
    <source>
        <strain evidence="2 3">TD42</strain>
    </source>
</reference>
<evidence type="ECO:0000259" key="1">
    <source>
        <dbReference type="SMART" id="SM00507"/>
    </source>
</evidence>
<evidence type="ECO:0000313" key="3">
    <source>
        <dbReference type="Proteomes" id="UP000183185"/>
    </source>
</evidence>
<dbReference type="PANTHER" id="PTHR15852">
    <property type="entry name" value="PLASTID TRANSCRIPTIONALLY ACTIVE PROTEIN"/>
    <property type="match status" value="1"/>
</dbReference>
<dbReference type="Proteomes" id="UP000183185">
    <property type="component" value="Unassembled WGS sequence"/>
</dbReference>
<name>A0AA44KXX1_9BACI</name>
<dbReference type="CDD" id="cd00085">
    <property type="entry name" value="HNHc"/>
    <property type="match status" value="1"/>
</dbReference>
<dbReference type="Gene3D" id="2.10.230.10">
    <property type="entry name" value="Heat shock protein DnaJ, cysteine-rich domain"/>
    <property type="match status" value="3"/>
</dbReference>
<dbReference type="Gene3D" id="1.10.30.50">
    <property type="match status" value="1"/>
</dbReference>
<dbReference type="Gene3D" id="2.60.260.20">
    <property type="entry name" value="Urease metallochaperone UreE, N-terminal domain"/>
    <property type="match status" value="1"/>
</dbReference>
<dbReference type="RefSeq" id="WP_071744710.1">
    <property type="nucleotide sequence ID" value="NZ_MACH01000054.1"/>
</dbReference>
<protein>
    <recommendedName>
        <fullName evidence="1">HNH nuclease domain-containing protein</fullName>
    </recommendedName>
</protein>
<dbReference type="Pfam" id="PF13391">
    <property type="entry name" value="HNH_2"/>
    <property type="match status" value="1"/>
</dbReference>
<evidence type="ECO:0000313" key="2">
    <source>
        <dbReference type="EMBL" id="OJE49139.1"/>
    </source>
</evidence>
<gene>
    <name evidence="2" type="ORF">BAQ49_25270</name>
</gene>
<feature type="domain" description="HNH nuclease" evidence="1">
    <location>
        <begin position="78"/>
        <end position="128"/>
    </location>
</feature>
<comment type="caution">
    <text evidence="2">The sequence shown here is derived from an EMBL/GenBank/DDBJ whole genome shotgun (WGS) entry which is preliminary data.</text>
</comment>
<dbReference type="SMART" id="SM00507">
    <property type="entry name" value="HNHc"/>
    <property type="match status" value="1"/>
</dbReference>
<dbReference type="InterPro" id="IPR003615">
    <property type="entry name" value="HNH_nuc"/>
</dbReference>
<accession>A0AA44KXX1</accession>
<dbReference type="InterPro" id="IPR036410">
    <property type="entry name" value="HSP_DnaJ_Cys-rich_dom_sf"/>
</dbReference>
<organism evidence="2 3">
    <name type="scientific">Bacillus proteolyticus</name>
    <dbReference type="NCBI Taxonomy" id="2026192"/>
    <lineage>
        <taxon>Bacteria</taxon>
        <taxon>Bacillati</taxon>
        <taxon>Bacillota</taxon>
        <taxon>Bacilli</taxon>
        <taxon>Bacillales</taxon>
        <taxon>Bacillaceae</taxon>
        <taxon>Bacillus</taxon>
        <taxon>Bacillus cereus group</taxon>
    </lineage>
</organism>